<sequence>MSKSNVTRTNSADPYDRPNPFGEPTDGDLLDDIETTTNFWNAKPQLQRIHQVARSEGRMSPWGLLVAVMAHRLSQIPPNVVLVRRNGKEGKTLAGGTSLNTYVAEVSPPSGGKTATMSAAKELVPPLGGTIADGTGQGIVKAFAETVKVSKDEEGKPLDTPYLVTRFFRHSVTIHADEVATLNAEFAREGSKTGGMLRSLWIGSDVGMTNADRDRNVSIPANMARLAAIWGVQPYAAQQIMAQAKDGTPQRFLWVPATECRPSSECPSVAPPPAGTEFPFPLFGNTPAQQAMGSVLPHEIRMDADLTDLPDPIWVHWSPQMTADILAFQAEQDAMTNRFPYAAKTPEQQAEADRLVMEGHLLLTRIKIAVCLGFLWGHREPDDLDWWLSGILLEVCVAEAAGVWSVCQEQAKADAEARGHARGIEQNAANEVRDALEEKKFAKWRDRVYQVLAERGELTQSGVEQHLSTAQRKVARELLRALAAEGRAGYDGALWFAIYQGRRLTKLRVVEG</sequence>
<feature type="region of interest" description="Disordered" evidence="1">
    <location>
        <begin position="1"/>
        <end position="28"/>
    </location>
</feature>
<protein>
    <recommendedName>
        <fullName evidence="4">DUF3987 domain-containing protein</fullName>
    </recommendedName>
</protein>
<reference evidence="2 3" key="1">
    <citation type="journal article" date="2019" name="Emerg. Microbes Infect.">
        <title>Comprehensive subspecies identification of 175 nontuberculous mycobacteria species based on 7547 genomic profiles.</title>
        <authorList>
            <person name="Matsumoto Y."/>
            <person name="Kinjo T."/>
            <person name="Motooka D."/>
            <person name="Nabeya D."/>
            <person name="Jung N."/>
            <person name="Uechi K."/>
            <person name="Horii T."/>
            <person name="Iida T."/>
            <person name="Fujita J."/>
            <person name="Nakamura S."/>
        </authorList>
    </citation>
    <scope>NUCLEOTIDE SEQUENCE [LARGE SCALE GENOMIC DNA]</scope>
    <source>
        <strain evidence="2 3">JCM 12375</strain>
    </source>
</reference>
<dbReference type="Proteomes" id="UP000465622">
    <property type="component" value="Chromosome"/>
</dbReference>
<dbReference type="RefSeq" id="WP_131524749.1">
    <property type="nucleotide sequence ID" value="NZ_AP022567.1"/>
</dbReference>
<gene>
    <name evidence="2" type="ORF">MMAGJ_52440</name>
</gene>
<proteinExistence type="predicted"/>
<accession>A0ABM7HZB4</accession>
<evidence type="ECO:0000256" key="1">
    <source>
        <dbReference type="SAM" id="MobiDB-lite"/>
    </source>
</evidence>
<name>A0ABM7HZB4_MYCME</name>
<evidence type="ECO:0000313" key="3">
    <source>
        <dbReference type="Proteomes" id="UP000465622"/>
    </source>
</evidence>
<feature type="compositionally biased region" description="Polar residues" evidence="1">
    <location>
        <begin position="1"/>
        <end position="12"/>
    </location>
</feature>
<evidence type="ECO:0000313" key="2">
    <source>
        <dbReference type="EMBL" id="BBX35962.1"/>
    </source>
</evidence>
<evidence type="ECO:0008006" key="4">
    <source>
        <dbReference type="Google" id="ProtNLM"/>
    </source>
</evidence>
<organism evidence="2 3">
    <name type="scientific">Mycolicibacterium mageritense</name>
    <name type="common">Mycobacterium mageritense</name>
    <dbReference type="NCBI Taxonomy" id="53462"/>
    <lineage>
        <taxon>Bacteria</taxon>
        <taxon>Bacillati</taxon>
        <taxon>Actinomycetota</taxon>
        <taxon>Actinomycetes</taxon>
        <taxon>Mycobacteriales</taxon>
        <taxon>Mycobacteriaceae</taxon>
        <taxon>Mycolicibacterium</taxon>
    </lineage>
</organism>
<dbReference type="EMBL" id="AP022567">
    <property type="protein sequence ID" value="BBX35962.1"/>
    <property type="molecule type" value="Genomic_DNA"/>
</dbReference>
<keyword evidence="3" id="KW-1185">Reference proteome</keyword>